<evidence type="ECO:0000256" key="4">
    <source>
        <dbReference type="PIRSR" id="PIRSR001430-1"/>
    </source>
</evidence>
<dbReference type="InterPro" id="IPR020094">
    <property type="entry name" value="TruA/RsuA/RluB/E/F_N"/>
</dbReference>
<dbReference type="InterPro" id="IPR020103">
    <property type="entry name" value="PsdUridine_synth_cat_dom_sf"/>
</dbReference>
<protein>
    <recommendedName>
        <fullName evidence="6">tRNA pseudouridine synthase</fullName>
        <ecNumber evidence="6">5.4.99.12</ecNumber>
    </recommendedName>
</protein>
<evidence type="ECO:0000313" key="8">
    <source>
        <dbReference type="EMBL" id="CAH1154095.1"/>
    </source>
</evidence>
<dbReference type="PANTHER" id="PTHR11142">
    <property type="entry name" value="PSEUDOURIDYLATE SYNTHASE"/>
    <property type="match status" value="1"/>
</dbReference>
<name>A0A9P0DLC5_PHACE</name>
<dbReference type="OrthoDB" id="271910at2759"/>
<dbReference type="GO" id="GO:0160147">
    <property type="term" value="F:tRNA pseudouridine(38-40) synthase activity"/>
    <property type="evidence" value="ECO:0007669"/>
    <property type="project" value="UniProtKB-EC"/>
</dbReference>
<sequence length="310" mass="35912">MGVYRYLLNIAYIGKQFRGAQRQVKRGTTRVDDPSTIQGRIEIALNKLNPINDPIVYMSSRTDSGVHALNSTCHVDLYRENGMIYDPCSVTICLNKYFGKEDVPIRILRTRIVPESFNSRHNAISRTYLYRLMIAKANKLNVAPNLNYIPIEELNRCLFICTDTLDLNIMNEGARVLEGYHDYRTFMSKHSGHEEKITRKTIEYIKILQMPHPGYSIYSWPLVAEPEFNEYIFIDVYIKSSGFLYKQVRRTVASLVALAQGKITIRDIKLMLEVPSLHSWCPQIKTLPAHGLYLCEVEYAREDLDTFWEV</sequence>
<dbReference type="EC" id="5.4.99.12" evidence="6"/>
<keyword evidence="2 6" id="KW-0819">tRNA processing</keyword>
<dbReference type="Gene3D" id="3.30.70.580">
    <property type="entry name" value="Pseudouridine synthase I, catalytic domain, N-terminal subdomain"/>
    <property type="match status" value="1"/>
</dbReference>
<dbReference type="GO" id="GO:0003723">
    <property type="term" value="F:RNA binding"/>
    <property type="evidence" value="ECO:0007669"/>
    <property type="project" value="InterPro"/>
</dbReference>
<keyword evidence="9" id="KW-1185">Reference proteome</keyword>
<keyword evidence="3 6" id="KW-0413">Isomerase</keyword>
<evidence type="ECO:0000259" key="7">
    <source>
        <dbReference type="Pfam" id="PF01416"/>
    </source>
</evidence>
<dbReference type="InterPro" id="IPR020095">
    <property type="entry name" value="PsdUridine_synth_TruA_C"/>
</dbReference>
<evidence type="ECO:0000313" key="9">
    <source>
        <dbReference type="Proteomes" id="UP001153737"/>
    </source>
</evidence>
<dbReference type="Gene3D" id="3.30.70.660">
    <property type="entry name" value="Pseudouridine synthase I, catalytic domain, C-terminal subdomain"/>
    <property type="match status" value="1"/>
</dbReference>
<dbReference type="EMBL" id="OU896721">
    <property type="protein sequence ID" value="CAH1154095.1"/>
    <property type="molecule type" value="Genomic_DNA"/>
</dbReference>
<dbReference type="Proteomes" id="UP001153737">
    <property type="component" value="Chromosome 15"/>
</dbReference>
<dbReference type="InterPro" id="IPR020097">
    <property type="entry name" value="PsdUridine_synth_TruA_a/b_dom"/>
</dbReference>
<reference evidence="8" key="1">
    <citation type="submission" date="2022-01" db="EMBL/GenBank/DDBJ databases">
        <authorList>
            <person name="King R."/>
        </authorList>
    </citation>
    <scope>NUCLEOTIDE SEQUENCE</scope>
</reference>
<feature type="active site" description="Nucleophile" evidence="4">
    <location>
        <position position="63"/>
    </location>
</feature>
<organism evidence="8 9">
    <name type="scientific">Phaedon cochleariae</name>
    <name type="common">Mustard beetle</name>
    <dbReference type="NCBI Taxonomy" id="80249"/>
    <lineage>
        <taxon>Eukaryota</taxon>
        <taxon>Metazoa</taxon>
        <taxon>Ecdysozoa</taxon>
        <taxon>Arthropoda</taxon>
        <taxon>Hexapoda</taxon>
        <taxon>Insecta</taxon>
        <taxon>Pterygota</taxon>
        <taxon>Neoptera</taxon>
        <taxon>Endopterygota</taxon>
        <taxon>Coleoptera</taxon>
        <taxon>Polyphaga</taxon>
        <taxon>Cucujiformia</taxon>
        <taxon>Chrysomeloidea</taxon>
        <taxon>Chrysomelidae</taxon>
        <taxon>Chrysomelinae</taxon>
        <taxon>Chrysomelini</taxon>
        <taxon>Phaedon</taxon>
    </lineage>
</organism>
<gene>
    <name evidence="8" type="ORF">PHAECO_LOCUS4581</name>
</gene>
<dbReference type="GO" id="GO:0031119">
    <property type="term" value="P:tRNA pseudouridine synthesis"/>
    <property type="evidence" value="ECO:0007669"/>
    <property type="project" value="TreeGrafter"/>
</dbReference>
<comment type="similarity">
    <text evidence="1 6">Belongs to the tRNA pseudouridine synthase TruA family.</text>
</comment>
<reference evidence="8" key="2">
    <citation type="submission" date="2022-10" db="EMBL/GenBank/DDBJ databases">
        <authorList>
            <consortium name="ENA_rothamsted_submissions"/>
            <consortium name="culmorum"/>
            <person name="King R."/>
        </authorList>
    </citation>
    <scope>NUCLEOTIDE SEQUENCE</scope>
</reference>
<feature type="domain" description="Pseudouridine synthase I TruA alpha/beta" evidence="7">
    <location>
        <begin position="174"/>
        <end position="299"/>
    </location>
</feature>
<evidence type="ECO:0000256" key="2">
    <source>
        <dbReference type="ARBA" id="ARBA00022694"/>
    </source>
</evidence>
<evidence type="ECO:0000256" key="6">
    <source>
        <dbReference type="RuleBase" id="RU003792"/>
    </source>
</evidence>
<dbReference type="PIRSF" id="PIRSF001430">
    <property type="entry name" value="tRNA_psdUrid_synth"/>
    <property type="match status" value="1"/>
</dbReference>
<evidence type="ECO:0000256" key="3">
    <source>
        <dbReference type="ARBA" id="ARBA00023235"/>
    </source>
</evidence>
<accession>A0A9P0DLC5</accession>
<dbReference type="Pfam" id="PF01416">
    <property type="entry name" value="PseudoU_synth_1"/>
    <property type="match status" value="1"/>
</dbReference>
<dbReference type="HAMAP" id="MF_00171">
    <property type="entry name" value="TruA"/>
    <property type="match status" value="1"/>
</dbReference>
<proteinExistence type="inferred from homology"/>
<evidence type="ECO:0000256" key="1">
    <source>
        <dbReference type="ARBA" id="ARBA00009375"/>
    </source>
</evidence>
<dbReference type="PANTHER" id="PTHR11142:SF0">
    <property type="entry name" value="TRNA PSEUDOURIDINE SYNTHASE-LIKE 1"/>
    <property type="match status" value="1"/>
</dbReference>
<dbReference type="InterPro" id="IPR001406">
    <property type="entry name" value="PsdUridine_synth_TruA"/>
</dbReference>
<evidence type="ECO:0000256" key="5">
    <source>
        <dbReference type="PIRSR" id="PIRSR001430-2"/>
    </source>
</evidence>
<dbReference type="AlphaFoldDB" id="A0A9P0DLC5"/>
<dbReference type="SUPFAM" id="SSF55120">
    <property type="entry name" value="Pseudouridine synthase"/>
    <property type="match status" value="1"/>
</dbReference>
<feature type="binding site" evidence="5">
    <location>
        <position position="128"/>
    </location>
    <ligand>
        <name>substrate</name>
    </ligand>
</feature>
<comment type="catalytic activity">
    <reaction evidence="6">
        <text>uridine(38/39/40) in tRNA = pseudouridine(38/39/40) in tRNA</text>
        <dbReference type="Rhea" id="RHEA:22376"/>
        <dbReference type="Rhea" id="RHEA-COMP:10085"/>
        <dbReference type="Rhea" id="RHEA-COMP:10087"/>
        <dbReference type="ChEBI" id="CHEBI:65314"/>
        <dbReference type="ChEBI" id="CHEBI:65315"/>
        <dbReference type="EC" id="5.4.99.12"/>
    </reaction>
</comment>